<dbReference type="GO" id="GO:0005524">
    <property type="term" value="F:ATP binding"/>
    <property type="evidence" value="ECO:0007669"/>
    <property type="project" value="UniProtKB-KW"/>
</dbReference>
<dbReference type="GO" id="GO:0003677">
    <property type="term" value="F:DNA binding"/>
    <property type="evidence" value="ECO:0007669"/>
    <property type="project" value="InterPro"/>
</dbReference>
<evidence type="ECO:0000259" key="19">
    <source>
        <dbReference type="PROSITE" id="PS51192"/>
    </source>
</evidence>
<evidence type="ECO:0000256" key="14">
    <source>
        <dbReference type="PROSITE-ProRule" id="PRU00332"/>
    </source>
</evidence>
<dbReference type="InterPro" id="IPR014001">
    <property type="entry name" value="Helicase_ATP-bd"/>
</dbReference>
<proteinExistence type="inferred from homology"/>
<dbReference type="Gene3D" id="1.10.10.60">
    <property type="entry name" value="Homeodomain-like"/>
    <property type="match status" value="2"/>
</dbReference>
<dbReference type="InParanoid" id="I1CVI8"/>
<feature type="region of interest" description="Disordered" evidence="16">
    <location>
        <begin position="745"/>
        <end position="783"/>
    </location>
</feature>
<dbReference type="PROSITE" id="PS50102">
    <property type="entry name" value="RRM"/>
    <property type="match status" value="1"/>
</dbReference>
<dbReference type="Pfam" id="PF00271">
    <property type="entry name" value="Helicase_C"/>
    <property type="match status" value="1"/>
</dbReference>
<evidence type="ECO:0000256" key="7">
    <source>
        <dbReference type="ARBA" id="ARBA00022806"/>
    </source>
</evidence>
<dbReference type="PROSITE" id="PS51194">
    <property type="entry name" value="HELICASE_CTER"/>
    <property type="match status" value="1"/>
</dbReference>
<comment type="subcellular location">
    <subcellularLocation>
        <location evidence="1">Nucleus</location>
    </subcellularLocation>
</comment>
<dbReference type="InterPro" id="IPR000504">
    <property type="entry name" value="RRM_dom"/>
</dbReference>
<keyword evidence="10 14" id="KW-0694">RNA-binding</keyword>
<dbReference type="Gene3D" id="1.10.10.10">
    <property type="entry name" value="Winged helix-like DNA-binding domain superfamily/Winged helix DNA-binding domain"/>
    <property type="match status" value="1"/>
</dbReference>
<dbReference type="InterPro" id="IPR009057">
    <property type="entry name" value="Homeodomain-like_sf"/>
</dbReference>
<dbReference type="STRING" id="246409.I1CVI8"/>
<dbReference type="SMART" id="SM00360">
    <property type="entry name" value="RRM"/>
    <property type="match status" value="1"/>
</dbReference>
<dbReference type="PROSITE" id="PS50961">
    <property type="entry name" value="HTH_LA"/>
    <property type="match status" value="1"/>
</dbReference>
<keyword evidence="3" id="KW-0597">Phosphoprotein</keyword>
<feature type="compositionally biased region" description="Basic residues" evidence="16">
    <location>
        <begin position="1290"/>
        <end position="1303"/>
    </location>
</feature>
<feature type="compositionally biased region" description="Basic and acidic residues" evidence="16">
    <location>
        <begin position="752"/>
        <end position="773"/>
    </location>
</feature>
<dbReference type="CDD" id="cd18793">
    <property type="entry name" value="SF2_C_SNF"/>
    <property type="match status" value="1"/>
</dbReference>
<keyword evidence="6" id="KW-0378">Hydrolase</keyword>
<feature type="compositionally biased region" description="Acidic residues" evidence="16">
    <location>
        <begin position="99"/>
        <end position="111"/>
    </location>
</feature>
<sequence>MSKNTDVDQQEAASTASSPQVDSTVSSKESTPLRTFKEPSLYETRVKRYRYLLDQTELFAHFLKLKDVKDDAMKAVLAEKELVKDNKEGSKRRRKTEKEEDEEILNDEQAENDEELTVFTQSPAYVTGGTLREYQIQGLNWMISLFENGINGILADEMGLGKTLQTISFLGYLKHMRGIPGPHLVVVPKSTLHNWLSEFRKWVPDFDAFVFHGDKETRAKLIKERISPGNFEICITSYEICLMEKAQFKKIKWQYIIIDEAHRIKNENSMLSQLVRIFESRNRLLITGTPLQNNLHELWALLNFLLPDVFSSSEVFDEWFENQSGDQKKVVEQLHKVLRPFLLRRIKSDVEKSLLPKKELNVYVGMSPMQRQWYQKILEKDIDAINGVGVNKREGKTRLLNIVMQLRKCCNHPYLFDGAEPGPPFTTDQHLVDNSGKMVVLDKLLKKCKAQGSRVLLFSQMSRVLDILEDYCWWKNYEYCRIDGQTNQEERIDAIDEYNKPDSSKFIFLLTTRAGGLGINLTTADVVIMYDSDWNPQVDLQAMDRAHRIGQTKQVYVFRFITENAIEEKVLERAAQKLRLDQLVIQQGRMPAGSKSKAASKDELLTMIQHGAENIFKDSSDAAIGFDDDIDEILRHGEEKTAELNSKYSNLQIDDLKNFSSESAYKWDGEDWSHKRKAESVGLSWLGPAKRERKANYAVDDYYKEALRTGSRTPSTKAPRPKKLIELNERDTLYLRKSLGYKVPPVTAEEGATEKEIEQLEKEREEEQKKIDESQALTEEEEEERKTLYTKGFSNWSKKDFATFINACAKYGRDNYEAITSDLENKTLDEVKEYVKVFWQRYKEISDYERHISKIEKGESELEKQADIQGQLTEKVKRHRVPLQQLKIHYTQPTKGKNYTEEEDRFLIVMLEKYGYGTENVYDHIRHEIKQSPLFRFDWFLKSRTSQEIARRCNTLISLIQKENAEAQEAEEKKPQAKGRSVEEVNKQLHEIFSSENLKKDNFFRELVEKDSEGWVPIKKMSMIKRFKQILEGDLSLFEQAVTISPESFEINEAKTHVRCIKKAEEEQEQNDDKKDKNNNRQSNTEKIMNHIENLTQRSIYAKGFSIDSPPSEQELKEFYGKFGRVLSLKLRREGDKKYEGAFKGSIFVEFESQEIAEQVVKEATEYNDQELLTMLKGDYIEMKKREKYQDQTFEYQEFNKRHRYLLEYTNGKDLLFSDIKKIVKEITPTGRVEKLKEEGTGVLEIFDMTPEEFLTKLGDQNPNGIQFMLCSAEARKHFKDCQINTFKHHNGKGSFRGKKRPFGGKQEKKPQEDNNKRSRTVIEVKSSKQ</sequence>
<evidence type="ECO:0000256" key="9">
    <source>
        <dbReference type="ARBA" id="ARBA00022853"/>
    </source>
</evidence>
<feature type="domain" description="HTH La-type RNA-binding" evidence="18">
    <location>
        <begin position="975"/>
        <end position="1068"/>
    </location>
</feature>
<dbReference type="GO" id="GO:0004386">
    <property type="term" value="F:helicase activity"/>
    <property type="evidence" value="ECO:0007669"/>
    <property type="project" value="UniProtKB-KW"/>
</dbReference>
<dbReference type="GO" id="GO:0140658">
    <property type="term" value="F:ATP-dependent chromatin remodeler activity"/>
    <property type="evidence" value="ECO:0007669"/>
    <property type="project" value="TreeGrafter"/>
</dbReference>
<keyword evidence="5" id="KW-0547">Nucleotide-binding</keyword>
<feature type="domain" description="RRM" evidence="17">
    <location>
        <begin position="1098"/>
        <end position="1188"/>
    </location>
</feature>
<dbReference type="Gene3D" id="1.10.1040.30">
    <property type="entry name" value="ISWI, HAND domain"/>
    <property type="match status" value="1"/>
</dbReference>
<evidence type="ECO:0000256" key="4">
    <source>
        <dbReference type="ARBA" id="ARBA00022737"/>
    </source>
</evidence>
<dbReference type="Pfam" id="PF05383">
    <property type="entry name" value="La"/>
    <property type="match status" value="1"/>
</dbReference>
<dbReference type="SMART" id="SM00715">
    <property type="entry name" value="LA"/>
    <property type="match status" value="1"/>
</dbReference>
<dbReference type="OrthoDB" id="5857104at2759"/>
<dbReference type="InterPro" id="IPR038718">
    <property type="entry name" value="SNF2-like_sf"/>
</dbReference>
<dbReference type="Pfam" id="PF09110">
    <property type="entry name" value="HAND"/>
    <property type="match status" value="1"/>
</dbReference>
<organism evidence="22 23">
    <name type="scientific">Rhizopus delemar (strain RA 99-880 / ATCC MYA-4621 / FGSC 9543 / NRRL 43880)</name>
    <name type="common">Mucormycosis agent</name>
    <name type="synonym">Rhizopus arrhizus var. delemar</name>
    <dbReference type="NCBI Taxonomy" id="246409"/>
    <lineage>
        <taxon>Eukaryota</taxon>
        <taxon>Fungi</taxon>
        <taxon>Fungi incertae sedis</taxon>
        <taxon>Mucoromycota</taxon>
        <taxon>Mucoromycotina</taxon>
        <taxon>Mucoromycetes</taxon>
        <taxon>Mucorales</taxon>
        <taxon>Mucorineae</taxon>
        <taxon>Rhizopodaceae</taxon>
        <taxon>Rhizopus</taxon>
    </lineage>
</organism>
<dbReference type="InterPro" id="IPR000330">
    <property type="entry name" value="SNF2_N"/>
</dbReference>
<dbReference type="SMART" id="SM00717">
    <property type="entry name" value="SANT"/>
    <property type="match status" value="2"/>
</dbReference>
<keyword evidence="23" id="KW-1185">Reference proteome</keyword>
<dbReference type="PANTHER" id="PTHR45623">
    <property type="entry name" value="CHROMODOMAIN-HELICASE-DNA-BINDING PROTEIN 3-RELATED-RELATED"/>
    <property type="match status" value="1"/>
</dbReference>
<dbReference type="GO" id="GO:0003723">
    <property type="term" value="F:RNA binding"/>
    <property type="evidence" value="ECO:0007669"/>
    <property type="project" value="UniProtKB-UniRule"/>
</dbReference>
<evidence type="ECO:0000256" key="12">
    <source>
        <dbReference type="ARBA" id="ARBA00023163"/>
    </source>
</evidence>
<dbReference type="GO" id="GO:0016887">
    <property type="term" value="F:ATP hydrolysis activity"/>
    <property type="evidence" value="ECO:0007669"/>
    <property type="project" value="TreeGrafter"/>
</dbReference>
<feature type="region of interest" description="Disordered" evidence="16">
    <location>
        <begin position="1065"/>
        <end position="1084"/>
    </location>
</feature>
<dbReference type="SUPFAM" id="SSF101224">
    <property type="entry name" value="HAND domain of the nucleosome remodeling ATPase ISWI"/>
    <property type="match status" value="1"/>
</dbReference>
<dbReference type="SUPFAM" id="SSF46785">
    <property type="entry name" value="Winged helix' DNA-binding domain"/>
    <property type="match status" value="1"/>
</dbReference>
<dbReference type="Proteomes" id="UP000009138">
    <property type="component" value="Unassembled WGS sequence"/>
</dbReference>
<dbReference type="GeneID" id="93623955"/>
<comment type="similarity">
    <text evidence="2">Belongs to the SNF2/RAD54 helicase family. ISWI subfamily.</text>
</comment>
<dbReference type="GO" id="GO:0034728">
    <property type="term" value="P:nucleosome organization"/>
    <property type="evidence" value="ECO:0007669"/>
    <property type="project" value="TreeGrafter"/>
</dbReference>
<dbReference type="VEuPathDB" id="FungiDB:RO3G_16990"/>
<dbReference type="EMBL" id="GG669511">
    <property type="protein sequence ID" value="EIE92468.1"/>
    <property type="molecule type" value="Genomic_DNA"/>
</dbReference>
<feature type="compositionally biased region" description="Basic and acidic residues" evidence="16">
    <location>
        <begin position="1306"/>
        <end position="1330"/>
    </location>
</feature>
<dbReference type="InterPro" id="IPR006630">
    <property type="entry name" value="La_HTH"/>
</dbReference>
<reference evidence="22 23" key="1">
    <citation type="journal article" date="2009" name="PLoS Genet.">
        <title>Genomic analysis of the basal lineage fungus Rhizopus oryzae reveals a whole-genome duplication.</title>
        <authorList>
            <person name="Ma L.-J."/>
            <person name="Ibrahim A.S."/>
            <person name="Skory C."/>
            <person name="Grabherr M.G."/>
            <person name="Burger G."/>
            <person name="Butler M."/>
            <person name="Elias M."/>
            <person name="Idnurm A."/>
            <person name="Lang B.F."/>
            <person name="Sone T."/>
            <person name="Abe A."/>
            <person name="Calvo S.E."/>
            <person name="Corrochano L.M."/>
            <person name="Engels R."/>
            <person name="Fu J."/>
            <person name="Hansberg W."/>
            <person name="Kim J.-M."/>
            <person name="Kodira C.D."/>
            <person name="Koehrsen M.J."/>
            <person name="Liu B."/>
            <person name="Miranda-Saavedra D."/>
            <person name="O'Leary S."/>
            <person name="Ortiz-Castellanos L."/>
            <person name="Poulter R."/>
            <person name="Rodriguez-Romero J."/>
            <person name="Ruiz-Herrera J."/>
            <person name="Shen Y.-Q."/>
            <person name="Zeng Q."/>
            <person name="Galagan J."/>
            <person name="Birren B.W."/>
            <person name="Cuomo C.A."/>
            <person name="Wickes B.L."/>
        </authorList>
    </citation>
    <scope>NUCLEOTIDE SEQUENCE [LARGE SCALE GENOMIC DNA]</scope>
    <source>
        <strain evidence="23">RA 99-880 / ATCC MYA-4621 / FGSC 9543 / NRRL 43880</strain>
    </source>
</reference>
<dbReference type="InterPro" id="IPR036306">
    <property type="entry name" value="ISWI_HAND-dom_sf"/>
</dbReference>
<keyword evidence="12" id="KW-0804">Transcription</keyword>
<keyword evidence="7" id="KW-0347">Helicase</keyword>
<dbReference type="eggNOG" id="KOG4213">
    <property type="taxonomic scope" value="Eukaryota"/>
</dbReference>
<dbReference type="Gene3D" id="3.40.50.300">
    <property type="entry name" value="P-loop containing nucleotide triphosphate hydrolases"/>
    <property type="match status" value="1"/>
</dbReference>
<feature type="region of interest" description="Disordered" evidence="16">
    <location>
        <begin position="1"/>
        <end position="36"/>
    </location>
</feature>
<dbReference type="GO" id="GO:0031491">
    <property type="term" value="F:nucleosome binding"/>
    <property type="evidence" value="ECO:0007669"/>
    <property type="project" value="InterPro"/>
</dbReference>
<keyword evidence="9" id="KW-0156">Chromatin regulator</keyword>
<keyword evidence="15" id="KW-0175">Coiled coil</keyword>
<dbReference type="InterPro" id="IPR049730">
    <property type="entry name" value="SNF2/RAD54-like_C"/>
</dbReference>
<dbReference type="InterPro" id="IPR015194">
    <property type="entry name" value="ISWI_HAND-dom"/>
</dbReference>
<dbReference type="InterPro" id="IPR001005">
    <property type="entry name" value="SANT/Myb"/>
</dbReference>
<evidence type="ECO:0000256" key="6">
    <source>
        <dbReference type="ARBA" id="ARBA00022801"/>
    </source>
</evidence>
<evidence type="ECO:0000256" key="3">
    <source>
        <dbReference type="ARBA" id="ARBA00022553"/>
    </source>
</evidence>
<evidence type="ECO:0000256" key="2">
    <source>
        <dbReference type="ARBA" id="ARBA00009687"/>
    </source>
</evidence>
<dbReference type="FunFam" id="1.10.10.60:FF:000022">
    <property type="entry name" value="ISWI chromatin-remodeling complex ATPase CHR11 isoform A"/>
    <property type="match status" value="1"/>
</dbReference>
<evidence type="ECO:0000256" key="13">
    <source>
        <dbReference type="ARBA" id="ARBA00023242"/>
    </source>
</evidence>
<dbReference type="PROSITE" id="PS51192">
    <property type="entry name" value="HELICASE_ATP_BIND_1"/>
    <property type="match status" value="1"/>
</dbReference>
<dbReference type="FunFam" id="3.40.50.10810:FF:000002">
    <property type="entry name" value="ISWI chromatin-remodeling complex ATPase CHR11 isoform A"/>
    <property type="match status" value="1"/>
</dbReference>
<dbReference type="CDD" id="cd00167">
    <property type="entry name" value="SANT"/>
    <property type="match status" value="1"/>
</dbReference>
<evidence type="ECO:0000259" key="20">
    <source>
        <dbReference type="PROSITE" id="PS51194"/>
    </source>
</evidence>
<evidence type="ECO:0000256" key="11">
    <source>
        <dbReference type="ARBA" id="ARBA00023015"/>
    </source>
</evidence>
<dbReference type="PROSITE" id="PS51293">
    <property type="entry name" value="SANT"/>
    <property type="match status" value="1"/>
</dbReference>
<dbReference type="GO" id="GO:0045944">
    <property type="term" value="P:positive regulation of transcription by RNA polymerase II"/>
    <property type="evidence" value="ECO:0007669"/>
    <property type="project" value="UniProtKB-ARBA"/>
</dbReference>
<evidence type="ECO:0000256" key="15">
    <source>
        <dbReference type="SAM" id="Coils"/>
    </source>
</evidence>
<dbReference type="Pfam" id="PF09111">
    <property type="entry name" value="SLIDE"/>
    <property type="match status" value="1"/>
</dbReference>
<dbReference type="Pfam" id="PF00076">
    <property type="entry name" value="RRM_1"/>
    <property type="match status" value="1"/>
</dbReference>
<dbReference type="SUPFAM" id="SSF54928">
    <property type="entry name" value="RNA-binding domain, RBD"/>
    <property type="match status" value="1"/>
</dbReference>
<name>I1CVI8_RHIO9</name>
<dbReference type="Gene3D" id="3.40.50.10810">
    <property type="entry name" value="Tandem AAA-ATPase domain"/>
    <property type="match status" value="1"/>
</dbReference>
<dbReference type="SMART" id="SM00490">
    <property type="entry name" value="HELICc"/>
    <property type="match status" value="1"/>
</dbReference>
<feature type="compositionally biased region" description="Polar residues" evidence="16">
    <location>
        <begin position="11"/>
        <end position="33"/>
    </location>
</feature>
<evidence type="ECO:0000259" key="17">
    <source>
        <dbReference type="PROSITE" id="PS50102"/>
    </source>
</evidence>
<dbReference type="SUPFAM" id="SSF52540">
    <property type="entry name" value="P-loop containing nucleoside triphosphate hydrolases"/>
    <property type="match status" value="2"/>
</dbReference>
<feature type="coiled-coil region" evidence="15">
    <location>
        <begin position="953"/>
        <end position="980"/>
    </location>
</feature>
<feature type="domain" description="SANT" evidence="21">
    <location>
        <begin position="791"/>
        <end position="843"/>
    </location>
</feature>
<dbReference type="InterPro" id="IPR001650">
    <property type="entry name" value="Helicase_C-like"/>
</dbReference>
<keyword evidence="4" id="KW-0677">Repeat</keyword>
<dbReference type="RefSeq" id="XP_067527864.1">
    <property type="nucleotide sequence ID" value="XM_067671574.1"/>
</dbReference>
<keyword evidence="11" id="KW-0805">Transcription regulation</keyword>
<dbReference type="eggNOG" id="KOG0385">
    <property type="taxonomic scope" value="Eukaryota"/>
</dbReference>
<dbReference type="SMART" id="SM00487">
    <property type="entry name" value="DEXDc"/>
    <property type="match status" value="1"/>
</dbReference>
<accession>I1CVI8</accession>
<dbReference type="InterPro" id="IPR036390">
    <property type="entry name" value="WH_DNA-bd_sf"/>
</dbReference>
<feature type="domain" description="Helicase C-terminal" evidence="20">
    <location>
        <begin position="440"/>
        <end position="591"/>
    </location>
</feature>
<evidence type="ECO:0000256" key="1">
    <source>
        <dbReference type="ARBA" id="ARBA00004123"/>
    </source>
</evidence>
<dbReference type="InterPro" id="IPR035979">
    <property type="entry name" value="RBD_domain_sf"/>
</dbReference>
<dbReference type="FunFam" id="3.40.50.300:FF:000082">
    <property type="entry name" value="ISWI chromatin remodeling complex ATPase ISW1"/>
    <property type="match status" value="1"/>
</dbReference>
<dbReference type="Gene3D" id="3.30.70.330">
    <property type="match status" value="1"/>
</dbReference>
<dbReference type="InterPro" id="IPR015195">
    <property type="entry name" value="SLIDE"/>
</dbReference>
<dbReference type="GO" id="GO:0031010">
    <property type="term" value="C:ISWI-type complex"/>
    <property type="evidence" value="ECO:0007669"/>
    <property type="project" value="UniProtKB-ARBA"/>
</dbReference>
<gene>
    <name evidence="22" type="ORF">RO3G_16990</name>
</gene>
<evidence type="ECO:0000256" key="10">
    <source>
        <dbReference type="ARBA" id="ARBA00022884"/>
    </source>
</evidence>
<evidence type="ECO:0000256" key="5">
    <source>
        <dbReference type="ARBA" id="ARBA00022741"/>
    </source>
</evidence>
<dbReference type="InterPro" id="IPR017884">
    <property type="entry name" value="SANT_dom"/>
</dbReference>
<dbReference type="Pfam" id="PF00176">
    <property type="entry name" value="SNF2-rel_dom"/>
    <property type="match status" value="1"/>
</dbReference>
<dbReference type="OMA" id="VHDYQFF"/>
<evidence type="ECO:0000259" key="18">
    <source>
        <dbReference type="PROSITE" id="PS50961"/>
    </source>
</evidence>
<protein>
    <submittedName>
        <fullName evidence="22">Uncharacterized protein</fullName>
    </submittedName>
</protein>
<evidence type="ECO:0000256" key="8">
    <source>
        <dbReference type="ARBA" id="ARBA00022840"/>
    </source>
</evidence>
<dbReference type="InterPro" id="IPR044754">
    <property type="entry name" value="Isw1/2_DEXHc"/>
</dbReference>
<evidence type="ECO:0000313" key="23">
    <source>
        <dbReference type="Proteomes" id="UP000009138"/>
    </source>
</evidence>
<evidence type="ECO:0000256" key="16">
    <source>
        <dbReference type="SAM" id="MobiDB-lite"/>
    </source>
</evidence>
<feature type="region of interest" description="Disordered" evidence="16">
    <location>
        <begin position="1290"/>
        <end position="1330"/>
    </location>
</feature>
<keyword evidence="8" id="KW-0067">ATP-binding</keyword>
<dbReference type="PANTHER" id="PTHR45623:SF49">
    <property type="entry name" value="SWI_SNF-RELATED MATRIX-ASSOCIATED ACTIN-DEPENDENT REGULATOR OF CHROMATIN SUBFAMILY A MEMBER 5"/>
    <property type="match status" value="1"/>
</dbReference>
<feature type="region of interest" description="Disordered" evidence="16">
    <location>
        <begin position="86"/>
        <end position="111"/>
    </location>
</feature>
<feature type="domain" description="Helicase ATP-binding" evidence="19">
    <location>
        <begin position="143"/>
        <end position="308"/>
    </location>
</feature>
<dbReference type="InterPro" id="IPR036388">
    <property type="entry name" value="WH-like_DNA-bd_sf"/>
</dbReference>
<evidence type="ECO:0000313" key="22">
    <source>
        <dbReference type="EMBL" id="EIE92468.1"/>
    </source>
</evidence>
<dbReference type="InterPro" id="IPR012677">
    <property type="entry name" value="Nucleotide-bd_a/b_plait_sf"/>
</dbReference>
<dbReference type="CDD" id="cd12291">
    <property type="entry name" value="RRM1_La"/>
    <property type="match status" value="1"/>
</dbReference>
<dbReference type="SUPFAM" id="SSF46689">
    <property type="entry name" value="Homeodomain-like"/>
    <property type="match status" value="2"/>
</dbReference>
<dbReference type="CDD" id="cd17997">
    <property type="entry name" value="DEXHc_SMARCA1_SMARCA5"/>
    <property type="match status" value="1"/>
</dbReference>
<dbReference type="GO" id="GO:0042393">
    <property type="term" value="F:histone binding"/>
    <property type="evidence" value="ECO:0007669"/>
    <property type="project" value="TreeGrafter"/>
</dbReference>
<keyword evidence="13" id="KW-0539">Nucleus</keyword>
<dbReference type="InterPro" id="IPR027417">
    <property type="entry name" value="P-loop_NTPase"/>
</dbReference>
<evidence type="ECO:0000259" key="21">
    <source>
        <dbReference type="PROSITE" id="PS51293"/>
    </source>
</evidence>